<evidence type="ECO:0000256" key="4">
    <source>
        <dbReference type="ARBA" id="ARBA00022630"/>
    </source>
</evidence>
<comment type="pathway">
    <text evidence="2">One-carbon metabolism; tetrahydrofolate interconversion.</text>
</comment>
<evidence type="ECO:0000313" key="7">
    <source>
        <dbReference type="EMBL" id="CAE0432404.1"/>
    </source>
</evidence>
<evidence type="ECO:0000256" key="2">
    <source>
        <dbReference type="ARBA" id="ARBA00004777"/>
    </source>
</evidence>
<organism evidence="7">
    <name type="scientific">Aplanochytrium stocchinoi</name>
    <dbReference type="NCBI Taxonomy" id="215587"/>
    <lineage>
        <taxon>Eukaryota</taxon>
        <taxon>Sar</taxon>
        <taxon>Stramenopiles</taxon>
        <taxon>Bigyra</taxon>
        <taxon>Labyrinthulomycetes</taxon>
        <taxon>Thraustochytrida</taxon>
        <taxon>Thraustochytriidae</taxon>
        <taxon>Aplanochytrium</taxon>
    </lineage>
</organism>
<dbReference type="InterPro" id="IPR029041">
    <property type="entry name" value="FAD-linked_oxidoreductase-like"/>
</dbReference>
<dbReference type="Pfam" id="PF02219">
    <property type="entry name" value="MTHFR"/>
    <property type="match status" value="1"/>
</dbReference>
<comment type="cofactor">
    <cofactor evidence="1">
        <name>FAD</name>
        <dbReference type="ChEBI" id="CHEBI:57692"/>
    </cofactor>
</comment>
<dbReference type="GO" id="GO:0071949">
    <property type="term" value="F:FAD binding"/>
    <property type="evidence" value="ECO:0007669"/>
    <property type="project" value="TreeGrafter"/>
</dbReference>
<evidence type="ECO:0000256" key="1">
    <source>
        <dbReference type="ARBA" id="ARBA00001974"/>
    </source>
</evidence>
<evidence type="ECO:0000256" key="6">
    <source>
        <dbReference type="ARBA" id="ARBA00023002"/>
    </source>
</evidence>
<dbReference type="Gene3D" id="3.20.20.220">
    <property type="match status" value="1"/>
</dbReference>
<dbReference type="AlphaFoldDB" id="A0A7S3LLF4"/>
<keyword evidence="5" id="KW-0274">FAD</keyword>
<evidence type="ECO:0000256" key="5">
    <source>
        <dbReference type="ARBA" id="ARBA00022827"/>
    </source>
</evidence>
<dbReference type="GO" id="GO:0009086">
    <property type="term" value="P:methionine biosynthetic process"/>
    <property type="evidence" value="ECO:0007669"/>
    <property type="project" value="TreeGrafter"/>
</dbReference>
<dbReference type="CDD" id="cd00537">
    <property type="entry name" value="MTHFR"/>
    <property type="match status" value="1"/>
</dbReference>
<accession>A0A7S3LLF4</accession>
<dbReference type="GO" id="GO:0035999">
    <property type="term" value="P:tetrahydrofolate interconversion"/>
    <property type="evidence" value="ECO:0007669"/>
    <property type="project" value="UniProtKB-UniPathway"/>
</dbReference>
<dbReference type="UniPathway" id="UPA00193"/>
<evidence type="ECO:0000256" key="3">
    <source>
        <dbReference type="ARBA" id="ARBA00006743"/>
    </source>
</evidence>
<proteinExistence type="inferred from homology"/>
<dbReference type="InterPro" id="IPR003171">
    <property type="entry name" value="Mehydrof_redctse-like"/>
</dbReference>
<dbReference type="PANTHER" id="PTHR45754:SF3">
    <property type="entry name" value="METHYLENETETRAHYDROFOLATE REDUCTASE (NADPH)"/>
    <property type="match status" value="1"/>
</dbReference>
<name>A0A7S3LLF4_9STRA</name>
<dbReference type="GO" id="GO:0005829">
    <property type="term" value="C:cytosol"/>
    <property type="evidence" value="ECO:0007669"/>
    <property type="project" value="TreeGrafter"/>
</dbReference>
<evidence type="ECO:0008006" key="8">
    <source>
        <dbReference type="Google" id="ProtNLM"/>
    </source>
</evidence>
<dbReference type="SUPFAM" id="SSF51730">
    <property type="entry name" value="FAD-linked oxidoreductase"/>
    <property type="match status" value="1"/>
</dbReference>
<dbReference type="EMBL" id="HBIN01003909">
    <property type="protein sequence ID" value="CAE0432404.1"/>
    <property type="molecule type" value="Transcribed_RNA"/>
</dbReference>
<protein>
    <recommendedName>
        <fullName evidence="8">Methylenetetrahydrofolate reductase (NAD(P)H)</fullName>
    </recommendedName>
</protein>
<dbReference type="NCBIfam" id="TIGR00677">
    <property type="entry name" value="fadh2_euk"/>
    <property type="match status" value="1"/>
</dbReference>
<comment type="similarity">
    <text evidence="3">Belongs to the methylenetetrahydrofolate reductase family.</text>
</comment>
<dbReference type="PANTHER" id="PTHR45754">
    <property type="entry name" value="METHYLENETETRAHYDROFOLATE REDUCTASE"/>
    <property type="match status" value="1"/>
</dbReference>
<keyword evidence="6" id="KW-0560">Oxidoreductase</keyword>
<dbReference type="InterPro" id="IPR004621">
    <property type="entry name" value="Fadh2_euk"/>
</dbReference>
<reference evidence="7" key="1">
    <citation type="submission" date="2021-01" db="EMBL/GenBank/DDBJ databases">
        <authorList>
            <person name="Corre E."/>
            <person name="Pelletier E."/>
            <person name="Niang G."/>
            <person name="Scheremetjew M."/>
            <person name="Finn R."/>
            <person name="Kale V."/>
            <person name="Holt S."/>
            <person name="Cochrane G."/>
            <person name="Meng A."/>
            <person name="Brown T."/>
            <person name="Cohen L."/>
        </authorList>
    </citation>
    <scope>NUCLEOTIDE SEQUENCE</scope>
    <source>
        <strain evidence="7">GSBS06</strain>
    </source>
</reference>
<dbReference type="GO" id="GO:0004489">
    <property type="term" value="F:methylenetetrahydrofolate reductase [NAD(P)H] activity"/>
    <property type="evidence" value="ECO:0007669"/>
    <property type="project" value="InterPro"/>
</dbReference>
<sequence length="344" mass="38400">MAAMTSLDVFKIPGKVCEKTSEKPFIAFEYYPPKTETGVENLMKRMKRMKELGPLYVDVTWGAGGTTSDLTMDLCDRAQKEFGLVANMHLTCTNMPREKIDEAIRVAKEKDIKNILALRGDPPIGQKDWKPVESGFSCALDLIKYLREKAGDFFAITVAAYPEGHPTRIKKVEEGHALSETEKGRCVTLEDGVYVCSDKDFQEELEYLKKKVDAGAGMIVTQMFYDVDCFLAFVNACREYGITIPIIPGVMCVTSYGGFKRMGQLCKTRVPKDVAEMFESVKDDPHKVKQAGIHLGLQMSKKLLDSGIQGLHFYTLNLEDVVEGILKGLDMVESKDSENASEDN</sequence>
<gene>
    <name evidence="7" type="ORF">ASTO00021_LOCUS2730</name>
</gene>
<keyword evidence="4" id="KW-0285">Flavoprotein</keyword>